<dbReference type="PANTHER" id="PTHR43649:SF30">
    <property type="entry name" value="ABC TRANSPORTER SUBSTRATE-BINDING PROTEIN"/>
    <property type="match status" value="1"/>
</dbReference>
<dbReference type="InterPro" id="IPR006059">
    <property type="entry name" value="SBP"/>
</dbReference>
<proteinExistence type="predicted"/>
<dbReference type="KEGG" id="cceu:CBR64_06750"/>
<dbReference type="InterPro" id="IPR050490">
    <property type="entry name" value="Bact_solute-bd_prot1"/>
</dbReference>
<feature type="compositionally biased region" description="Basic and acidic residues" evidence="1">
    <location>
        <begin position="427"/>
        <end position="447"/>
    </location>
</feature>
<dbReference type="CDD" id="cd14748">
    <property type="entry name" value="PBP2_UgpB"/>
    <property type="match status" value="1"/>
</dbReference>
<evidence type="ECO:0000313" key="4">
    <source>
        <dbReference type="Proteomes" id="UP000196228"/>
    </source>
</evidence>
<evidence type="ECO:0000256" key="2">
    <source>
        <dbReference type="SAM" id="SignalP"/>
    </source>
</evidence>
<evidence type="ECO:0000256" key="1">
    <source>
        <dbReference type="SAM" id="MobiDB-lite"/>
    </source>
</evidence>
<accession>A0A1Y0HVE0</accession>
<dbReference type="Pfam" id="PF13416">
    <property type="entry name" value="SBP_bac_8"/>
    <property type="match status" value="1"/>
</dbReference>
<protein>
    <submittedName>
        <fullName evidence="3">ABC transporter substrate-binding protein</fullName>
    </submittedName>
</protein>
<feature type="signal peptide" evidence="2">
    <location>
        <begin position="1"/>
        <end position="41"/>
    </location>
</feature>
<reference evidence="3 4" key="1">
    <citation type="submission" date="2017-05" db="EMBL/GenBank/DDBJ databases">
        <authorList>
            <person name="Song R."/>
            <person name="Chenine A.L."/>
            <person name="Ruprecht R.M."/>
        </authorList>
    </citation>
    <scope>NUCLEOTIDE SEQUENCE [LARGE SCALE GENOMIC DNA]</scope>
    <source>
        <strain evidence="3 4">PSBB019</strain>
    </source>
</reference>
<dbReference type="OrthoDB" id="2510110at2"/>
<evidence type="ECO:0000313" key="3">
    <source>
        <dbReference type="EMBL" id="ARU51234.1"/>
    </source>
</evidence>
<sequence length="447" mass="48572">MFRHPTRRRPDRPLTVARGAAGAAVVSGALLLAACSSGTQGATTLDPEADVTLTWWTGQADQAQTILTGLAEEFEELHPNVTIEVSSGAPSTEDLLQKLSSSFAGGTYPDISYAFGSWASELAESERTLDITDQVSDPDVGWDEFSGAARATAQPDGETTIGFPAVVDNLSLLYNKTVFDAAGVDYPTEDWTWDDFRAAAKELTDPATSTYGYAYGVSGSEETTWQFWPHLWQRGGEILDESGTTATFDSDAGVDALTFLRDMAVEDGSVYLDQTDTKFTQIFASDQIGMVTSGPWTLYDLQVAGTQYGVVPLPAYDGEHTTISGADLWVLFDHQDANREHWSYEFTRWLTDPEQDVRWNVVYGNLPLRESEIDSPEFQAQVAAMPGLDVMAQNSENATIPRPTVPGYVNLSEAVGTAVSEVLQGKGEPREALERAADRSDEALADQ</sequence>
<dbReference type="SUPFAM" id="SSF53850">
    <property type="entry name" value="Periplasmic binding protein-like II"/>
    <property type="match status" value="1"/>
</dbReference>
<dbReference type="Proteomes" id="UP000196228">
    <property type="component" value="Chromosome"/>
</dbReference>
<name>A0A1Y0HVE0_CELCE</name>
<gene>
    <name evidence="3" type="ORF">CBR64_06750</name>
</gene>
<dbReference type="Gene3D" id="3.40.190.10">
    <property type="entry name" value="Periplasmic binding protein-like II"/>
    <property type="match status" value="1"/>
</dbReference>
<organism evidence="3 4">
    <name type="scientific">Cellulosimicrobium cellulans</name>
    <name type="common">Arthrobacter luteus</name>
    <dbReference type="NCBI Taxonomy" id="1710"/>
    <lineage>
        <taxon>Bacteria</taxon>
        <taxon>Bacillati</taxon>
        <taxon>Actinomycetota</taxon>
        <taxon>Actinomycetes</taxon>
        <taxon>Micrococcales</taxon>
        <taxon>Promicromonosporaceae</taxon>
        <taxon>Cellulosimicrobium</taxon>
    </lineage>
</organism>
<feature type="region of interest" description="Disordered" evidence="1">
    <location>
        <begin position="420"/>
        <end position="447"/>
    </location>
</feature>
<dbReference type="PANTHER" id="PTHR43649">
    <property type="entry name" value="ARABINOSE-BINDING PROTEIN-RELATED"/>
    <property type="match status" value="1"/>
</dbReference>
<dbReference type="EMBL" id="CP021383">
    <property type="protein sequence ID" value="ARU51234.1"/>
    <property type="molecule type" value="Genomic_DNA"/>
</dbReference>
<dbReference type="AlphaFoldDB" id="A0A1Y0HVE0"/>
<dbReference type="PROSITE" id="PS51257">
    <property type="entry name" value="PROKAR_LIPOPROTEIN"/>
    <property type="match status" value="1"/>
</dbReference>
<feature type="chain" id="PRO_5039608262" evidence="2">
    <location>
        <begin position="42"/>
        <end position="447"/>
    </location>
</feature>
<keyword evidence="2" id="KW-0732">Signal</keyword>